<evidence type="ECO:0000313" key="2">
    <source>
        <dbReference type="EMBL" id="KAG8095141.1"/>
    </source>
</evidence>
<proteinExistence type="predicted"/>
<dbReference type="AlphaFoldDB" id="A0A8J6BW08"/>
<dbReference type="EMBL" id="JAAALK010000080">
    <property type="protein sequence ID" value="KAG8095141.1"/>
    <property type="molecule type" value="Genomic_DNA"/>
</dbReference>
<organism evidence="2 3">
    <name type="scientific">Zizania palustris</name>
    <name type="common">Northern wild rice</name>
    <dbReference type="NCBI Taxonomy" id="103762"/>
    <lineage>
        <taxon>Eukaryota</taxon>
        <taxon>Viridiplantae</taxon>
        <taxon>Streptophyta</taxon>
        <taxon>Embryophyta</taxon>
        <taxon>Tracheophyta</taxon>
        <taxon>Spermatophyta</taxon>
        <taxon>Magnoliopsida</taxon>
        <taxon>Liliopsida</taxon>
        <taxon>Poales</taxon>
        <taxon>Poaceae</taxon>
        <taxon>BOP clade</taxon>
        <taxon>Oryzoideae</taxon>
        <taxon>Oryzeae</taxon>
        <taxon>Zizaniinae</taxon>
        <taxon>Zizania</taxon>
    </lineage>
</organism>
<keyword evidence="3" id="KW-1185">Reference proteome</keyword>
<evidence type="ECO:0000313" key="3">
    <source>
        <dbReference type="Proteomes" id="UP000729402"/>
    </source>
</evidence>
<evidence type="ECO:0000256" key="1">
    <source>
        <dbReference type="SAM" id="MobiDB-lite"/>
    </source>
</evidence>
<sequence>MGNNRDVYATSEPASSRCMATAPLARGVRGRPGLGFEDHASSSFDVPPAASVPPPEHEGEKGSVGKGFFVFH</sequence>
<protein>
    <submittedName>
        <fullName evidence="2">Uncharacterized protein</fullName>
    </submittedName>
</protein>
<reference evidence="2" key="2">
    <citation type="submission" date="2021-02" db="EMBL/GenBank/DDBJ databases">
        <authorList>
            <person name="Kimball J.A."/>
            <person name="Haas M.W."/>
            <person name="Macchietto M."/>
            <person name="Kono T."/>
            <person name="Duquette J."/>
            <person name="Shao M."/>
        </authorList>
    </citation>
    <scope>NUCLEOTIDE SEQUENCE</scope>
    <source>
        <tissue evidence="2">Fresh leaf tissue</tissue>
    </source>
</reference>
<name>A0A8J6BW08_ZIZPA</name>
<feature type="region of interest" description="Disordered" evidence="1">
    <location>
        <begin position="29"/>
        <end position="66"/>
    </location>
</feature>
<accession>A0A8J6BW08</accession>
<reference evidence="2" key="1">
    <citation type="journal article" date="2021" name="bioRxiv">
        <title>Whole Genome Assembly and Annotation of Northern Wild Rice, Zizania palustris L., Supports a Whole Genome Duplication in the Zizania Genus.</title>
        <authorList>
            <person name="Haas M."/>
            <person name="Kono T."/>
            <person name="Macchietto M."/>
            <person name="Millas R."/>
            <person name="McGilp L."/>
            <person name="Shao M."/>
            <person name="Duquette J."/>
            <person name="Hirsch C.N."/>
            <person name="Kimball J."/>
        </authorList>
    </citation>
    <scope>NUCLEOTIDE SEQUENCE</scope>
    <source>
        <tissue evidence="2">Fresh leaf tissue</tissue>
    </source>
</reference>
<dbReference type="Proteomes" id="UP000729402">
    <property type="component" value="Unassembled WGS sequence"/>
</dbReference>
<comment type="caution">
    <text evidence="2">The sequence shown here is derived from an EMBL/GenBank/DDBJ whole genome shotgun (WGS) entry which is preliminary data.</text>
</comment>
<gene>
    <name evidence="2" type="ORF">GUJ93_ZPchr0012g21462</name>
</gene>